<dbReference type="EMBL" id="BAABIS010000001">
    <property type="protein sequence ID" value="GAA4838902.1"/>
    <property type="molecule type" value="Genomic_DNA"/>
</dbReference>
<dbReference type="Proteomes" id="UP001501752">
    <property type="component" value="Unassembled WGS sequence"/>
</dbReference>
<name>A0ABP9DF62_9ACTN</name>
<dbReference type="RefSeq" id="WP_345695764.1">
    <property type="nucleotide sequence ID" value="NZ_BAABIS010000001.1"/>
</dbReference>
<comment type="caution">
    <text evidence="1">The sequence shown here is derived from an EMBL/GenBank/DDBJ whole genome shotgun (WGS) entry which is preliminary data.</text>
</comment>
<dbReference type="Gene3D" id="1.25.40.10">
    <property type="entry name" value="Tetratricopeptide repeat domain"/>
    <property type="match status" value="1"/>
</dbReference>
<accession>A0ABP9DF62</accession>
<keyword evidence="2" id="KW-1185">Reference proteome</keyword>
<reference evidence="2" key="1">
    <citation type="journal article" date="2019" name="Int. J. Syst. Evol. Microbiol.">
        <title>The Global Catalogue of Microorganisms (GCM) 10K type strain sequencing project: providing services to taxonomists for standard genome sequencing and annotation.</title>
        <authorList>
            <consortium name="The Broad Institute Genomics Platform"/>
            <consortium name="The Broad Institute Genome Sequencing Center for Infectious Disease"/>
            <person name="Wu L."/>
            <person name="Ma J."/>
        </authorList>
    </citation>
    <scope>NUCLEOTIDE SEQUENCE [LARGE SCALE GENOMIC DNA]</scope>
    <source>
        <strain evidence="2">JCM 13006</strain>
    </source>
</reference>
<dbReference type="SUPFAM" id="SSF48452">
    <property type="entry name" value="TPR-like"/>
    <property type="match status" value="1"/>
</dbReference>
<proteinExistence type="predicted"/>
<keyword evidence="1" id="KW-0238">DNA-binding</keyword>
<sequence>MSSNLFDALVAREGMDFRTFHAEYRRVASELYRETCDLAFKNPTLTDKSFQRWRSGDVTRPHHPTPAILKSMFGRPMHELLAPCTDEQVQALQAAQAPVLDERELAMTARDARAHAAEAASQLLPDLSLDQLEDDLVRLVRSTSSRPPHVVFGQGKELLDLAKVMLDRTQVLSQRGRLFLVAGQASALLAACAFDLGSMPNAFELTRAAALYGQVAENGPLQAYSHGYLAVLYYWSGNPAQAVRQIEQAQTFHGVGATGEARLAAIAARAYAHLGRADESHAAMQRSVADRTSAADDLHDGVAGEFGFNLERVAMSNSASLLLLRDGAGAEASARQSLELIATRSEGAPPPVVAPQAGADLAAALLMRNDLDGAVDVLRPVLSLPREWRGAGLAGRVNAIRGELASPAFRNAQLARDLAEQIDDFTLIAAPQVLQQGTVRHALDSRDS</sequence>
<dbReference type="InterPro" id="IPR011990">
    <property type="entry name" value="TPR-like_helical_dom_sf"/>
</dbReference>
<organism evidence="1 2">
    <name type="scientific">Kitasatospora terrestris</name>
    <dbReference type="NCBI Taxonomy" id="258051"/>
    <lineage>
        <taxon>Bacteria</taxon>
        <taxon>Bacillati</taxon>
        <taxon>Actinomycetota</taxon>
        <taxon>Actinomycetes</taxon>
        <taxon>Kitasatosporales</taxon>
        <taxon>Streptomycetaceae</taxon>
        <taxon>Kitasatospora</taxon>
    </lineage>
</organism>
<dbReference type="GO" id="GO:0003677">
    <property type="term" value="F:DNA binding"/>
    <property type="evidence" value="ECO:0007669"/>
    <property type="project" value="UniProtKB-KW"/>
</dbReference>
<protein>
    <submittedName>
        <fullName evidence="1">DNA-binding protein</fullName>
    </submittedName>
</protein>
<evidence type="ECO:0000313" key="1">
    <source>
        <dbReference type="EMBL" id="GAA4838902.1"/>
    </source>
</evidence>
<gene>
    <name evidence="1" type="ORF">GCM10023235_12720</name>
</gene>
<evidence type="ECO:0000313" key="2">
    <source>
        <dbReference type="Proteomes" id="UP001501752"/>
    </source>
</evidence>